<sequence length="463" mass="50844">MSGKLLTQKISNCSKCSYSRNISSVNGAKFADIVISGGGMVGTAMACALGKLESFNDRKVILLETSKEAEKHDWSQKPYENRVSAITPGSSSFLRDIGVWDRVTRKRCNPFNSMQVWEGCGNGSISFDSSDIGSPYISHIVENNAIIESCGEQAKECKSVEMMYQTRLTNYAAPDSSASEKLVTLEASNGEKIATKLLVAADGFNSFIRTNSGIKTIDYDYGQSAVVATIKVKTLPNKTAWQRYLTNGPVALLPLSDEWSSLVWSTSKDKAKELMQLSDSEFIENLNEAFTKPNNSLIPVNALSDFMKNVMSTIQPGKYASNVSHKVPMPIDILPQSRGMFPLGMKHSTYYVKSRIALIGDSAHRIHPMAGQGVNLGFGDVKSLVENIDNSCRLGRDFGALENLLPYETERQRHVLSIIGAINGLNMLFSTDAFPVVFARTLGLTMTDSVSNIKEQIIRHAMR</sequence>
<keyword evidence="7" id="KW-0809">Transit peptide</keyword>
<organism evidence="14 15">
    <name type="scientific">Clytia hemisphaerica</name>
    <dbReference type="NCBI Taxonomy" id="252671"/>
    <lineage>
        <taxon>Eukaryota</taxon>
        <taxon>Metazoa</taxon>
        <taxon>Cnidaria</taxon>
        <taxon>Hydrozoa</taxon>
        <taxon>Hydroidolina</taxon>
        <taxon>Leptothecata</taxon>
        <taxon>Obeliida</taxon>
        <taxon>Clytiidae</taxon>
        <taxon>Clytia</taxon>
    </lineage>
</organism>
<protein>
    <recommendedName>
        <fullName evidence="12">Ubiquinone biosynthesis monooxygenase COQ6, mitochondrial</fullName>
        <ecNumber evidence="12">1.14.15.45</ecNumber>
    </recommendedName>
    <alternativeName>
        <fullName evidence="12">2-methoxy-6-polyprenolphenol 4-hydroxylase</fullName>
        <ecNumber evidence="12">1.14.15.46</ecNumber>
    </alternativeName>
</protein>
<keyword evidence="10 12" id="KW-0496">Mitochondrion</keyword>
<dbReference type="Gene3D" id="3.50.50.60">
    <property type="entry name" value="FAD/NAD(P)-binding domain"/>
    <property type="match status" value="2"/>
</dbReference>
<dbReference type="EC" id="1.14.15.45" evidence="12"/>
<evidence type="ECO:0000256" key="10">
    <source>
        <dbReference type="ARBA" id="ARBA00023128"/>
    </source>
</evidence>
<feature type="domain" description="FAD-binding" evidence="13">
    <location>
        <begin position="346"/>
        <end position="414"/>
    </location>
</feature>
<comment type="pathway">
    <text evidence="12">Cofactor biosynthesis; ubiquinone biosynthesis.</text>
</comment>
<evidence type="ECO:0000313" key="14">
    <source>
        <dbReference type="EnsemblMetazoa" id="CLYHEMP015054.1"/>
    </source>
</evidence>
<keyword evidence="11 12" id="KW-0472">Membrane</keyword>
<dbReference type="Pfam" id="PF01494">
    <property type="entry name" value="FAD_binding_3"/>
    <property type="match status" value="2"/>
</dbReference>
<dbReference type="HAMAP" id="MF_03193">
    <property type="entry name" value="COQ6_monooxygenase"/>
    <property type="match status" value="1"/>
</dbReference>
<evidence type="ECO:0000256" key="5">
    <source>
        <dbReference type="ARBA" id="ARBA00022792"/>
    </source>
</evidence>
<dbReference type="PANTHER" id="PTHR43876">
    <property type="entry name" value="UBIQUINONE BIOSYNTHESIS MONOOXYGENASE COQ6, MITOCHONDRIAL"/>
    <property type="match status" value="1"/>
</dbReference>
<dbReference type="RefSeq" id="XP_066913195.1">
    <property type="nucleotide sequence ID" value="XM_067057094.1"/>
</dbReference>
<dbReference type="GO" id="GO:0071949">
    <property type="term" value="F:FAD binding"/>
    <property type="evidence" value="ECO:0007669"/>
    <property type="project" value="InterPro"/>
</dbReference>
<dbReference type="UniPathway" id="UPA00232"/>
<keyword evidence="15" id="KW-1185">Reference proteome</keyword>
<dbReference type="GeneID" id="136800436"/>
<dbReference type="FunFam" id="3.50.50.60:FF:000021">
    <property type="entry name" value="Ubiquinone biosynthesis monooxygenase COQ6"/>
    <property type="match status" value="1"/>
</dbReference>
<evidence type="ECO:0000256" key="4">
    <source>
        <dbReference type="ARBA" id="ARBA00022688"/>
    </source>
</evidence>
<dbReference type="SUPFAM" id="SSF51905">
    <property type="entry name" value="FAD/NAD(P)-binding domain"/>
    <property type="match status" value="1"/>
</dbReference>
<proteinExistence type="inferred from homology"/>
<evidence type="ECO:0000256" key="2">
    <source>
        <dbReference type="ARBA" id="ARBA00005349"/>
    </source>
</evidence>
<comment type="subcellular location">
    <subcellularLocation>
        <location evidence="12">Mitochondrion inner membrane</location>
        <topology evidence="12">Peripheral membrane protein</topology>
        <orientation evidence="12">Matrix side</orientation>
    </subcellularLocation>
</comment>
<comment type="catalytic activity">
    <reaction evidence="12">
        <text>a 4-hydroxy-3-(all-trans-polyprenyl)benzoate + 2 reduced [2Fe-2S]-[ferredoxin] + O2 + 2 H(+) = a 3,4-dihydroxy-5-(all-trans-polyprenyl)benzoate + 2 oxidized [2Fe-2S]-[ferredoxin] + H2O</text>
        <dbReference type="Rhea" id="RHEA:81195"/>
        <dbReference type="Rhea" id="RHEA-COMP:9514"/>
        <dbReference type="Rhea" id="RHEA-COMP:10000"/>
        <dbReference type="Rhea" id="RHEA-COMP:10001"/>
        <dbReference type="Rhea" id="RHEA-COMP:10930"/>
        <dbReference type="ChEBI" id="CHEBI:15377"/>
        <dbReference type="ChEBI" id="CHEBI:15378"/>
        <dbReference type="ChEBI" id="CHEBI:15379"/>
        <dbReference type="ChEBI" id="CHEBI:33737"/>
        <dbReference type="ChEBI" id="CHEBI:33738"/>
        <dbReference type="ChEBI" id="CHEBI:64694"/>
        <dbReference type="ChEBI" id="CHEBI:78396"/>
        <dbReference type="EC" id="1.14.15.45"/>
    </reaction>
</comment>
<name>A0A7M5WYR7_9CNID</name>
<dbReference type="GO" id="GO:0106364">
    <property type="term" value="F:4-hydroxy-3-all-trans-polyprenylbenzoate oxygenase activity"/>
    <property type="evidence" value="ECO:0007669"/>
    <property type="project" value="UniProtKB-EC"/>
</dbReference>
<dbReference type="PRINTS" id="PR00420">
    <property type="entry name" value="RNGMNOXGNASE"/>
</dbReference>
<dbReference type="GO" id="GO:0120538">
    <property type="term" value="F:2-methoxy-6-polyprenolphenol 4-hydroxylase activity"/>
    <property type="evidence" value="ECO:0007669"/>
    <property type="project" value="UniProtKB-EC"/>
</dbReference>
<comment type="similarity">
    <text evidence="2 12">Belongs to the UbiH/COQ6 family.</text>
</comment>
<dbReference type="InterPro" id="IPR000689">
    <property type="entry name" value="UbQ_mOase_COQ6"/>
</dbReference>
<dbReference type="Proteomes" id="UP000594262">
    <property type="component" value="Unplaced"/>
</dbReference>
<keyword evidence="5 12" id="KW-0999">Mitochondrion inner membrane</keyword>
<dbReference type="PANTHER" id="PTHR43876:SF7">
    <property type="entry name" value="UBIQUINONE BIOSYNTHESIS MONOOXYGENASE COQ6, MITOCHONDRIAL"/>
    <property type="match status" value="1"/>
</dbReference>
<comment type="catalytic activity">
    <reaction evidence="12">
        <text>a 2-methoxy-6-(all-trans-polyprenyl)phenol + 2 reduced [2Fe-2S]-[ferredoxin] + O2 + 2 H(+) = a 2-methoxy-6-(all-trans-polyprenyl)benzene-1,4-diol + 2 oxidized [2Fe-2S]-[ferredoxin] + H2O</text>
        <dbReference type="Rhea" id="RHEA:81183"/>
        <dbReference type="Rhea" id="RHEA-COMP:9551"/>
        <dbReference type="Rhea" id="RHEA-COMP:10000"/>
        <dbReference type="Rhea" id="RHEA-COMP:10001"/>
        <dbReference type="Rhea" id="RHEA-COMP:10858"/>
        <dbReference type="ChEBI" id="CHEBI:15377"/>
        <dbReference type="ChEBI" id="CHEBI:15378"/>
        <dbReference type="ChEBI" id="CHEBI:15379"/>
        <dbReference type="ChEBI" id="CHEBI:33737"/>
        <dbReference type="ChEBI" id="CHEBI:33738"/>
        <dbReference type="ChEBI" id="CHEBI:62731"/>
        <dbReference type="ChEBI" id="CHEBI:84166"/>
        <dbReference type="EC" id="1.14.15.46"/>
    </reaction>
</comment>
<evidence type="ECO:0000256" key="11">
    <source>
        <dbReference type="ARBA" id="ARBA00023136"/>
    </source>
</evidence>
<dbReference type="NCBIfam" id="TIGR01988">
    <property type="entry name" value="Ubi-OHases"/>
    <property type="match status" value="1"/>
</dbReference>
<dbReference type="AlphaFoldDB" id="A0A7M5WYR7"/>
<evidence type="ECO:0000256" key="3">
    <source>
        <dbReference type="ARBA" id="ARBA00022630"/>
    </source>
</evidence>
<dbReference type="GO" id="GO:0031314">
    <property type="term" value="C:extrinsic component of mitochondrial inner membrane"/>
    <property type="evidence" value="ECO:0007669"/>
    <property type="project" value="UniProtKB-UniRule"/>
</dbReference>
<comment type="subunit">
    <text evidence="12">Component of a multi-subunit COQ enzyme complex.</text>
</comment>
<feature type="domain" description="FAD-binding" evidence="13">
    <location>
        <begin position="33"/>
        <end position="293"/>
    </location>
</feature>
<accession>A0A7M5WYR7</accession>
<keyword evidence="3 12" id="KW-0285">Flavoprotein</keyword>
<evidence type="ECO:0000256" key="6">
    <source>
        <dbReference type="ARBA" id="ARBA00022827"/>
    </source>
</evidence>
<dbReference type="OrthoDB" id="683240at2759"/>
<dbReference type="EnsemblMetazoa" id="CLYHEMT015054.1">
    <property type="protein sequence ID" value="CLYHEMP015054.1"/>
    <property type="gene ID" value="CLYHEMG015054"/>
</dbReference>
<evidence type="ECO:0000256" key="7">
    <source>
        <dbReference type="ARBA" id="ARBA00022946"/>
    </source>
</evidence>
<evidence type="ECO:0000256" key="9">
    <source>
        <dbReference type="ARBA" id="ARBA00023033"/>
    </source>
</evidence>
<dbReference type="GO" id="GO:0016712">
    <property type="term" value="F:oxidoreductase activity, acting on paired donors, with incorporation or reduction of molecular oxygen, reduced flavin or flavoprotein as one donor, and incorporation of one atom of oxygen"/>
    <property type="evidence" value="ECO:0007669"/>
    <property type="project" value="UniProtKB-UniRule"/>
</dbReference>
<evidence type="ECO:0000256" key="8">
    <source>
        <dbReference type="ARBA" id="ARBA00023002"/>
    </source>
</evidence>
<dbReference type="InterPro" id="IPR036188">
    <property type="entry name" value="FAD/NAD-bd_sf"/>
</dbReference>
<dbReference type="EC" id="1.14.15.46" evidence="12"/>
<dbReference type="InterPro" id="IPR010971">
    <property type="entry name" value="UbiH/COQ6"/>
</dbReference>
<dbReference type="InterPro" id="IPR002938">
    <property type="entry name" value="FAD-bd"/>
</dbReference>
<dbReference type="FunFam" id="3.50.50.60:FF:000086">
    <property type="entry name" value="Ubiquinone biosynthesis monooxygenase COQ6, mitochondrial"/>
    <property type="match status" value="1"/>
</dbReference>
<comment type="function">
    <text evidence="12">FAD-dependent monooxygenase required for two non-consecutive steps during ubiquinone biosynthesis. Required for the C5-ring hydroxylation during ubiquinone biosynthesis by catalyzing the hydroxylation of 4-hydroxy-3-(all-trans-polyprenyl)benzoic acid to 3,4-dihydroxy-5-(all-trans-polyprenyl)benzoic acid. Also acts downstream of coq4, for the C1-hydroxylation during ubiquinone biosynthesis by catalyzing the hydroxylation of 2-methoxy-6-(all-trans-polyprenyl)phenol to 2-methoxy-6-(all-trans-polyprenyl)benzene-1,4-diol. The electrons required for the hydroxylation reaction are funneled indirectly to coq6 from NADPH via a ferredoxin/ferredoxin reductase system.</text>
</comment>
<comment type="cofactor">
    <cofactor evidence="1 12">
        <name>FAD</name>
        <dbReference type="ChEBI" id="CHEBI:57692"/>
    </cofactor>
</comment>
<keyword evidence="9 12" id="KW-0503">Monooxygenase</keyword>
<reference evidence="14" key="1">
    <citation type="submission" date="2021-01" db="UniProtKB">
        <authorList>
            <consortium name="EnsemblMetazoa"/>
        </authorList>
    </citation>
    <scope>IDENTIFICATION</scope>
</reference>
<keyword evidence="6 12" id="KW-0274">FAD</keyword>
<keyword evidence="4 12" id="KW-0831">Ubiquinone biosynthesis</keyword>
<dbReference type="InterPro" id="IPR051205">
    <property type="entry name" value="UbiH/COQ6_monooxygenase"/>
</dbReference>
<evidence type="ECO:0000313" key="15">
    <source>
        <dbReference type="Proteomes" id="UP000594262"/>
    </source>
</evidence>
<keyword evidence="8 12" id="KW-0560">Oxidoreductase</keyword>
<evidence type="ECO:0000259" key="13">
    <source>
        <dbReference type="Pfam" id="PF01494"/>
    </source>
</evidence>
<evidence type="ECO:0000256" key="1">
    <source>
        <dbReference type="ARBA" id="ARBA00001974"/>
    </source>
</evidence>
<evidence type="ECO:0000256" key="12">
    <source>
        <dbReference type="HAMAP-Rule" id="MF_03193"/>
    </source>
</evidence>